<evidence type="ECO:0000313" key="1">
    <source>
        <dbReference type="EMBL" id="KAF9650163.1"/>
    </source>
</evidence>
<name>A0ACB6ZL42_THEGA</name>
<keyword evidence="2" id="KW-1185">Reference proteome</keyword>
<proteinExistence type="predicted"/>
<evidence type="ECO:0000313" key="2">
    <source>
        <dbReference type="Proteomes" id="UP000886501"/>
    </source>
</evidence>
<dbReference type="EMBL" id="MU117988">
    <property type="protein sequence ID" value="KAF9650163.1"/>
    <property type="molecule type" value="Genomic_DNA"/>
</dbReference>
<gene>
    <name evidence="1" type="ORF">BDM02DRAFT_3185712</name>
</gene>
<sequence>MTVCGYKHVRARTSQATRDRNGCKQSFERSDWDQAGRKIILKSRRYTGAEWGWIGAKCLLRLWNHRAQEPSKEMRENAAREMTVGDVDGYLRWTHPAVTSRRSTTSFSLPPVRQGFPLRVLESANRYKFYEILKNDPLEYRRVYEEFRIEAALVVVNSSYLQRAVLLSITTMAP</sequence>
<dbReference type="Proteomes" id="UP000886501">
    <property type="component" value="Unassembled WGS sequence"/>
</dbReference>
<reference evidence="1" key="1">
    <citation type="submission" date="2019-10" db="EMBL/GenBank/DDBJ databases">
        <authorList>
            <consortium name="DOE Joint Genome Institute"/>
            <person name="Kuo A."/>
            <person name="Miyauchi S."/>
            <person name="Kiss E."/>
            <person name="Drula E."/>
            <person name="Kohler A."/>
            <person name="Sanchez-Garcia M."/>
            <person name="Andreopoulos B."/>
            <person name="Barry K.W."/>
            <person name="Bonito G."/>
            <person name="Buee M."/>
            <person name="Carver A."/>
            <person name="Chen C."/>
            <person name="Cichocki N."/>
            <person name="Clum A."/>
            <person name="Culley D."/>
            <person name="Crous P.W."/>
            <person name="Fauchery L."/>
            <person name="Girlanda M."/>
            <person name="Hayes R."/>
            <person name="Keri Z."/>
            <person name="Labutti K."/>
            <person name="Lipzen A."/>
            <person name="Lombard V."/>
            <person name="Magnuson J."/>
            <person name="Maillard F."/>
            <person name="Morin E."/>
            <person name="Murat C."/>
            <person name="Nolan M."/>
            <person name="Ohm R."/>
            <person name="Pangilinan J."/>
            <person name="Pereira M."/>
            <person name="Perotto S."/>
            <person name="Peter M."/>
            <person name="Riley R."/>
            <person name="Sitrit Y."/>
            <person name="Stielow B."/>
            <person name="Szollosi G."/>
            <person name="Zifcakova L."/>
            <person name="Stursova M."/>
            <person name="Spatafora J.W."/>
            <person name="Tedersoo L."/>
            <person name="Vaario L.-M."/>
            <person name="Yamada A."/>
            <person name="Yan M."/>
            <person name="Wang P."/>
            <person name="Xu J."/>
            <person name="Bruns T."/>
            <person name="Baldrian P."/>
            <person name="Vilgalys R."/>
            <person name="Henrissat B."/>
            <person name="Grigoriev I.V."/>
            <person name="Hibbett D."/>
            <person name="Nagy L.G."/>
            <person name="Martin F.M."/>
        </authorList>
    </citation>
    <scope>NUCLEOTIDE SEQUENCE</scope>
    <source>
        <strain evidence="1">P2</strain>
    </source>
</reference>
<reference evidence="1" key="2">
    <citation type="journal article" date="2020" name="Nat. Commun.">
        <title>Large-scale genome sequencing of mycorrhizal fungi provides insights into the early evolution of symbiotic traits.</title>
        <authorList>
            <person name="Miyauchi S."/>
            <person name="Kiss E."/>
            <person name="Kuo A."/>
            <person name="Drula E."/>
            <person name="Kohler A."/>
            <person name="Sanchez-Garcia M."/>
            <person name="Morin E."/>
            <person name="Andreopoulos B."/>
            <person name="Barry K.W."/>
            <person name="Bonito G."/>
            <person name="Buee M."/>
            <person name="Carver A."/>
            <person name="Chen C."/>
            <person name="Cichocki N."/>
            <person name="Clum A."/>
            <person name="Culley D."/>
            <person name="Crous P.W."/>
            <person name="Fauchery L."/>
            <person name="Girlanda M."/>
            <person name="Hayes R.D."/>
            <person name="Keri Z."/>
            <person name="LaButti K."/>
            <person name="Lipzen A."/>
            <person name="Lombard V."/>
            <person name="Magnuson J."/>
            <person name="Maillard F."/>
            <person name="Murat C."/>
            <person name="Nolan M."/>
            <person name="Ohm R.A."/>
            <person name="Pangilinan J."/>
            <person name="Pereira M.F."/>
            <person name="Perotto S."/>
            <person name="Peter M."/>
            <person name="Pfister S."/>
            <person name="Riley R."/>
            <person name="Sitrit Y."/>
            <person name="Stielow J.B."/>
            <person name="Szollosi G."/>
            <person name="Zifcakova L."/>
            <person name="Stursova M."/>
            <person name="Spatafora J.W."/>
            <person name="Tedersoo L."/>
            <person name="Vaario L.M."/>
            <person name="Yamada A."/>
            <person name="Yan M."/>
            <person name="Wang P."/>
            <person name="Xu J."/>
            <person name="Bruns T."/>
            <person name="Baldrian P."/>
            <person name="Vilgalys R."/>
            <person name="Dunand C."/>
            <person name="Henrissat B."/>
            <person name="Grigoriev I.V."/>
            <person name="Hibbett D."/>
            <person name="Nagy L.G."/>
            <person name="Martin F.M."/>
        </authorList>
    </citation>
    <scope>NUCLEOTIDE SEQUENCE</scope>
    <source>
        <strain evidence="1">P2</strain>
    </source>
</reference>
<accession>A0ACB6ZL42</accession>
<organism evidence="1 2">
    <name type="scientific">Thelephora ganbajun</name>
    <name type="common">Ganba fungus</name>
    <dbReference type="NCBI Taxonomy" id="370292"/>
    <lineage>
        <taxon>Eukaryota</taxon>
        <taxon>Fungi</taxon>
        <taxon>Dikarya</taxon>
        <taxon>Basidiomycota</taxon>
        <taxon>Agaricomycotina</taxon>
        <taxon>Agaricomycetes</taxon>
        <taxon>Thelephorales</taxon>
        <taxon>Thelephoraceae</taxon>
        <taxon>Thelephora</taxon>
    </lineage>
</organism>
<comment type="caution">
    <text evidence="1">The sequence shown here is derived from an EMBL/GenBank/DDBJ whole genome shotgun (WGS) entry which is preliminary data.</text>
</comment>
<protein>
    <submittedName>
        <fullName evidence="1">Uncharacterized protein</fullName>
    </submittedName>
</protein>